<gene>
    <name evidence="1" type="ORF">B0H66DRAFT_386857</name>
</gene>
<dbReference type="AlphaFoldDB" id="A0AAE0LZ67"/>
<sequence>MLHWYGFRNESFLFDAFLQRFPTYSFHSYYATYKFGRFTCAPAISHGESFLLFSCQLTSTICFSLLSLYCIYPIPKNCPITSFIYFLKLRKSRIGWLVFITFWSEGGRPGRGWKGITWTGHGCERTAAWRKSYYTCLLYIRFFTFVCIHIMSRLHPWRQYHSFRQEAYTSSLYNISEASILSGNGII</sequence>
<comment type="caution">
    <text evidence="1">The sequence shown here is derived from an EMBL/GenBank/DDBJ whole genome shotgun (WGS) entry which is preliminary data.</text>
</comment>
<reference evidence="1" key="2">
    <citation type="submission" date="2023-06" db="EMBL/GenBank/DDBJ databases">
        <authorList>
            <consortium name="Lawrence Berkeley National Laboratory"/>
            <person name="Haridas S."/>
            <person name="Hensen N."/>
            <person name="Bonometti L."/>
            <person name="Westerberg I."/>
            <person name="Brannstrom I.O."/>
            <person name="Guillou S."/>
            <person name="Cros-Aarteil S."/>
            <person name="Calhoun S."/>
            <person name="Kuo A."/>
            <person name="Mondo S."/>
            <person name="Pangilinan J."/>
            <person name="Riley R."/>
            <person name="Labutti K."/>
            <person name="Andreopoulos B."/>
            <person name="Lipzen A."/>
            <person name="Chen C."/>
            <person name="Yanf M."/>
            <person name="Daum C."/>
            <person name="Ng V."/>
            <person name="Clum A."/>
            <person name="Steindorff A."/>
            <person name="Ohm R."/>
            <person name="Martin F."/>
            <person name="Silar P."/>
            <person name="Natvig D."/>
            <person name="Lalanne C."/>
            <person name="Gautier V."/>
            <person name="Ament-Velasquez S.L."/>
            <person name="Kruys A."/>
            <person name="Hutchinson M.I."/>
            <person name="Powell A.J."/>
            <person name="Barry K."/>
            <person name="Miller A.N."/>
            <person name="Grigoriev I.V."/>
            <person name="Debuchy R."/>
            <person name="Gladieux P."/>
            <person name="Thoren M.H."/>
            <person name="Johannesson H."/>
        </authorList>
    </citation>
    <scope>NUCLEOTIDE SEQUENCE</scope>
    <source>
        <strain evidence="1">CBS 118394</strain>
    </source>
</reference>
<evidence type="ECO:0000313" key="2">
    <source>
        <dbReference type="Proteomes" id="UP001283341"/>
    </source>
</evidence>
<proteinExistence type="predicted"/>
<organism evidence="1 2">
    <name type="scientific">Apodospora peruviana</name>
    <dbReference type="NCBI Taxonomy" id="516989"/>
    <lineage>
        <taxon>Eukaryota</taxon>
        <taxon>Fungi</taxon>
        <taxon>Dikarya</taxon>
        <taxon>Ascomycota</taxon>
        <taxon>Pezizomycotina</taxon>
        <taxon>Sordariomycetes</taxon>
        <taxon>Sordariomycetidae</taxon>
        <taxon>Sordariales</taxon>
        <taxon>Lasiosphaeriaceae</taxon>
        <taxon>Apodospora</taxon>
    </lineage>
</organism>
<dbReference type="EMBL" id="JAUEDM010000008">
    <property type="protein sequence ID" value="KAK3313127.1"/>
    <property type="molecule type" value="Genomic_DNA"/>
</dbReference>
<evidence type="ECO:0000313" key="1">
    <source>
        <dbReference type="EMBL" id="KAK3313127.1"/>
    </source>
</evidence>
<protein>
    <submittedName>
        <fullName evidence="1">Uncharacterized protein</fullName>
    </submittedName>
</protein>
<dbReference type="Proteomes" id="UP001283341">
    <property type="component" value="Unassembled WGS sequence"/>
</dbReference>
<reference evidence="1" key="1">
    <citation type="journal article" date="2023" name="Mol. Phylogenet. Evol.">
        <title>Genome-scale phylogeny and comparative genomics of the fungal order Sordariales.</title>
        <authorList>
            <person name="Hensen N."/>
            <person name="Bonometti L."/>
            <person name="Westerberg I."/>
            <person name="Brannstrom I.O."/>
            <person name="Guillou S."/>
            <person name="Cros-Aarteil S."/>
            <person name="Calhoun S."/>
            <person name="Haridas S."/>
            <person name="Kuo A."/>
            <person name="Mondo S."/>
            <person name="Pangilinan J."/>
            <person name="Riley R."/>
            <person name="LaButti K."/>
            <person name="Andreopoulos B."/>
            <person name="Lipzen A."/>
            <person name="Chen C."/>
            <person name="Yan M."/>
            <person name="Daum C."/>
            <person name="Ng V."/>
            <person name="Clum A."/>
            <person name="Steindorff A."/>
            <person name="Ohm R.A."/>
            <person name="Martin F."/>
            <person name="Silar P."/>
            <person name="Natvig D.O."/>
            <person name="Lalanne C."/>
            <person name="Gautier V."/>
            <person name="Ament-Velasquez S.L."/>
            <person name="Kruys A."/>
            <person name="Hutchinson M.I."/>
            <person name="Powell A.J."/>
            <person name="Barry K."/>
            <person name="Miller A.N."/>
            <person name="Grigoriev I.V."/>
            <person name="Debuchy R."/>
            <person name="Gladieux P."/>
            <person name="Hiltunen Thoren M."/>
            <person name="Johannesson H."/>
        </authorList>
    </citation>
    <scope>NUCLEOTIDE SEQUENCE</scope>
    <source>
        <strain evidence="1">CBS 118394</strain>
    </source>
</reference>
<accession>A0AAE0LZ67</accession>
<keyword evidence="2" id="KW-1185">Reference proteome</keyword>
<name>A0AAE0LZ67_9PEZI</name>